<evidence type="ECO:0000313" key="1">
    <source>
        <dbReference type="Proteomes" id="UP000887579"/>
    </source>
</evidence>
<reference evidence="2" key="1">
    <citation type="submission" date="2022-11" db="UniProtKB">
        <authorList>
            <consortium name="WormBaseParasite"/>
        </authorList>
    </citation>
    <scope>IDENTIFICATION</scope>
</reference>
<sequence>MAAAVPITRAILIGKDLENDYEISRILQSVFNLQVSKLNLLEDTSSTGKREPSEEFEAVLNSEDVVYVLSNFEGPDFRTLHEKSRHHYRLISTHAIRTLCLEPNPTFPILKVKRPIYCFFMTKLNFALDVKPYETKRVVDLIHYMNGCVRKKYTHPLILISNDSLGKLTRTAVSLNSKVLTTQFIEKCWERRDDINFVNDMEEYMERYALKCFGGLALYFHGFDETEMEEFRQKTAENGGVVTTRLDDATHIVIVQDANLTRADFMGANPESKIVTAQWFWKSIHLEFCNHEELFDPFPSPDSSKSRLNCSRGRRSHASPGSETVPKKGRKSKSSRGNLELSNASSYGLSEESLEFAMPIELPKKHDRRYQVCMEMLSTEQNYVDDLQLLITLFKEPLDRLIPQQSNSPTEEPVSPAPFANKIILTKQQINSIFGKIQPILNIHQVILNSLDTFMKTWNASYDDIAIGYVWAIHGPELSKVYPPYVNDYDSARETLDDCLANIPKFLTFVKTAESDPKCRKRTIKDLLIKPIQRLPSVSLLLEEIKKRTDKNHKDYGLLGTAIAGVETVLQKTNSSRKEIESYNDIFSICNQIEGYPPALISANRRFHKTVELGILSGDGFFGNYGGRSMTIFLFNDFVAFTKTRSSGNNPNLTQSFYASTRGTLSRQVSFLQPKFKEKKKFKLVSMHRISDFRIVRYEFVNEIIIVKVRNEESEYLFIGQPAGDTTFNDLLEFFKLLCNLSLQFCGKDLRMEELTEDIIRQLKNSSNEDFAVIDRAICASKHGSGSLKRRSTLRRAVSNVSLGISNGLQRFASRAHLSFINESSL</sequence>
<evidence type="ECO:0000313" key="2">
    <source>
        <dbReference type="WBParaSite" id="ES5_v2.g13400.t1"/>
    </source>
</evidence>
<proteinExistence type="predicted"/>
<accession>A0AC34F875</accession>
<organism evidence="1 2">
    <name type="scientific">Panagrolaimus sp. ES5</name>
    <dbReference type="NCBI Taxonomy" id="591445"/>
    <lineage>
        <taxon>Eukaryota</taxon>
        <taxon>Metazoa</taxon>
        <taxon>Ecdysozoa</taxon>
        <taxon>Nematoda</taxon>
        <taxon>Chromadorea</taxon>
        <taxon>Rhabditida</taxon>
        <taxon>Tylenchina</taxon>
        <taxon>Panagrolaimomorpha</taxon>
        <taxon>Panagrolaimoidea</taxon>
        <taxon>Panagrolaimidae</taxon>
        <taxon>Panagrolaimus</taxon>
    </lineage>
</organism>
<name>A0AC34F875_9BILA</name>
<protein>
    <submittedName>
        <fullName evidence="2">Protein ECT2</fullName>
    </submittedName>
</protein>
<dbReference type="WBParaSite" id="ES5_v2.g13400.t1">
    <property type="protein sequence ID" value="ES5_v2.g13400.t1"/>
    <property type="gene ID" value="ES5_v2.g13400"/>
</dbReference>
<dbReference type="Proteomes" id="UP000887579">
    <property type="component" value="Unplaced"/>
</dbReference>